<organism evidence="1 2">
    <name type="scientific">Avena sativa</name>
    <name type="common">Oat</name>
    <dbReference type="NCBI Taxonomy" id="4498"/>
    <lineage>
        <taxon>Eukaryota</taxon>
        <taxon>Viridiplantae</taxon>
        <taxon>Streptophyta</taxon>
        <taxon>Embryophyta</taxon>
        <taxon>Tracheophyta</taxon>
        <taxon>Spermatophyta</taxon>
        <taxon>Magnoliopsida</taxon>
        <taxon>Liliopsida</taxon>
        <taxon>Poales</taxon>
        <taxon>Poaceae</taxon>
        <taxon>BOP clade</taxon>
        <taxon>Pooideae</taxon>
        <taxon>Poodae</taxon>
        <taxon>Poeae</taxon>
        <taxon>Poeae Chloroplast Group 1 (Aveneae type)</taxon>
        <taxon>Aveninae</taxon>
        <taxon>Avena</taxon>
    </lineage>
</organism>
<keyword evidence="2" id="KW-1185">Reference proteome</keyword>
<sequence>MKMLVPMQAREKHSYQTLNLQNEQDFPLKQELPFIQRRRARPAIFSKLFSTSVRMAHSSLNTQSRPASGVKAFVPSGGHGNAGDSLSTASIKDMPSLGFHLSVSTSNSYSQYSKSRDQGSDMNIGEPAKNEFSSTSQATRSCNDFSNAVYQQISVQQPQLRQRASTQIFHQNIGSINSIQSHPQATPTSSTEDAETSPPPGSKKYVVIGPNDKEESTSTSSHDGGHALDVTEARGLNLGEQGFTGIPAVLPVMQFSGQHLSGYGIPSIGMALPELVAHQLGGNSEMNRMTWLPTFSGATGAFGTTYHPPYFGSFYPEPSELPSSTVSPRNHSVTEVPVSLNSHELPEVVGHELRQRKNKPRRYSEMSFASLT</sequence>
<name>A0ACD5W016_AVESA</name>
<dbReference type="Proteomes" id="UP001732700">
    <property type="component" value="Chromosome 3D"/>
</dbReference>
<dbReference type="EnsemblPlants" id="AVESA.00010b.r2.3DG0546820.1">
    <property type="protein sequence ID" value="AVESA.00010b.r2.3DG0546820.1.CDS"/>
    <property type="gene ID" value="AVESA.00010b.r2.3DG0546820"/>
</dbReference>
<reference evidence="1" key="2">
    <citation type="submission" date="2025-09" db="UniProtKB">
        <authorList>
            <consortium name="EnsemblPlants"/>
        </authorList>
    </citation>
    <scope>IDENTIFICATION</scope>
</reference>
<evidence type="ECO:0000313" key="2">
    <source>
        <dbReference type="Proteomes" id="UP001732700"/>
    </source>
</evidence>
<reference evidence="1" key="1">
    <citation type="submission" date="2021-05" db="EMBL/GenBank/DDBJ databases">
        <authorList>
            <person name="Scholz U."/>
            <person name="Mascher M."/>
            <person name="Fiebig A."/>
        </authorList>
    </citation>
    <scope>NUCLEOTIDE SEQUENCE [LARGE SCALE GENOMIC DNA]</scope>
</reference>
<accession>A0ACD5W016</accession>
<evidence type="ECO:0000313" key="1">
    <source>
        <dbReference type="EnsemblPlants" id="AVESA.00010b.r2.3DG0546820.1.CDS"/>
    </source>
</evidence>
<protein>
    <submittedName>
        <fullName evidence="1">Uncharacterized protein</fullName>
    </submittedName>
</protein>
<proteinExistence type="predicted"/>